<organism evidence="1 2">
    <name type="scientific">Bodo saltans</name>
    <name type="common">Flagellated protozoan</name>
    <dbReference type="NCBI Taxonomy" id="75058"/>
    <lineage>
        <taxon>Eukaryota</taxon>
        <taxon>Discoba</taxon>
        <taxon>Euglenozoa</taxon>
        <taxon>Kinetoplastea</taxon>
        <taxon>Metakinetoplastina</taxon>
        <taxon>Eubodonida</taxon>
        <taxon>Bodonidae</taxon>
        <taxon>Bodo</taxon>
    </lineage>
</organism>
<keyword evidence="2" id="KW-1185">Reference proteome</keyword>
<dbReference type="EMBL" id="CYKH01001573">
    <property type="protein sequence ID" value="CUG87693.1"/>
    <property type="molecule type" value="Genomic_DNA"/>
</dbReference>
<gene>
    <name evidence="1" type="ORF">BSAL_11480</name>
</gene>
<evidence type="ECO:0000313" key="2">
    <source>
        <dbReference type="Proteomes" id="UP000051952"/>
    </source>
</evidence>
<accession>A0A0S4J8D5</accession>
<proteinExistence type="predicted"/>
<dbReference type="VEuPathDB" id="TriTrypDB:BSAL_11480"/>
<dbReference type="Proteomes" id="UP000051952">
    <property type="component" value="Unassembled WGS sequence"/>
</dbReference>
<protein>
    <submittedName>
        <fullName evidence="1">Uncharacterized protein</fullName>
    </submittedName>
</protein>
<name>A0A0S4J8D5_BODSA</name>
<dbReference type="AlphaFoldDB" id="A0A0S4J8D5"/>
<evidence type="ECO:0000313" key="1">
    <source>
        <dbReference type="EMBL" id="CUG87693.1"/>
    </source>
</evidence>
<reference evidence="2" key="1">
    <citation type="submission" date="2015-09" db="EMBL/GenBank/DDBJ databases">
        <authorList>
            <consortium name="Pathogen Informatics"/>
        </authorList>
    </citation>
    <scope>NUCLEOTIDE SEQUENCE [LARGE SCALE GENOMIC DNA]</scope>
    <source>
        <strain evidence="2">Lake Konstanz</strain>
    </source>
</reference>
<sequence>MIRARVYLEGKILLHLTVDGTTVFSINEDQPGDFSKIRIVDTSWKSTSSNVHEISAKVGCVRQNPVCYIKETFSVTVAAIFGTPLFLADDVFLVMMPVESGSPLMKLQELHYKTLQKLCRAGPSPPFDQLCVTRKEWADSYASGVECRAAMISNVTRYHLLRASRKPLKEPNEHVSFVVYAEGCEVIFVESPITSQCDVISDQSVEVRFEDSHAVSGRLRRRSRGFIVSIRCTGDCCANGSVHRTVIESPDFFTPYPLTPRGSILFFRTDDARYYPRLGPLSHEHATVPSGSYTLEVVCMPKRNAIVMPLALFAAGGGPTYTSPGDVVPPTVRLYDKRSLREGLREMGYAAYSYFSPPKQRGQSWKVKLVFRYLKMDTTDPAAFCIEDAAKYRIREILIEVRDSDIGERIPLSSSRFLKILPADPSNAIESLRFEPFSRLQGISQAAGFDRCRDAGHIVGKGVVLGHAVLVAKVKDCANTPSPRRSLTQERVGLDEDTQYLARLCAMGCDELQATCEEPSEADLRALAREEWGDCWKFGPGSRSSMLINAAAAMRTGSGPLANHPYLPYISGVSRESSEVFSCLQRLSLMGKSDVAEIQTNCRHGGTYLPFTAALAMSPEEWKQCFRSGGGCDEAMLAEIRASLDQRNFRCIRIVDGKVAGFIDSSAFIEKWEVSRMVL</sequence>